<feature type="compositionally biased region" description="Basic and acidic residues" evidence="3">
    <location>
        <begin position="28"/>
        <end position="46"/>
    </location>
</feature>
<organism evidence="5 6">
    <name type="scientific">Diploptera punctata</name>
    <name type="common">Pacific beetle cockroach</name>
    <dbReference type="NCBI Taxonomy" id="6984"/>
    <lineage>
        <taxon>Eukaryota</taxon>
        <taxon>Metazoa</taxon>
        <taxon>Ecdysozoa</taxon>
        <taxon>Arthropoda</taxon>
        <taxon>Hexapoda</taxon>
        <taxon>Insecta</taxon>
        <taxon>Pterygota</taxon>
        <taxon>Neoptera</taxon>
        <taxon>Polyneoptera</taxon>
        <taxon>Dictyoptera</taxon>
        <taxon>Blattodea</taxon>
        <taxon>Blaberoidea</taxon>
        <taxon>Blaberidae</taxon>
        <taxon>Diplopterinae</taxon>
        <taxon>Diploptera</taxon>
    </lineage>
</organism>
<evidence type="ECO:0000313" key="5">
    <source>
        <dbReference type="EMBL" id="KAJ9577547.1"/>
    </source>
</evidence>
<keyword evidence="2" id="KW-0539">Nucleus</keyword>
<dbReference type="PANTHER" id="PTHR21686:SF12">
    <property type="entry name" value="DEOXYNUCLEOTIDYLTRANSFERASE TERMINAL-INTERACTING PROTEIN 2"/>
    <property type="match status" value="1"/>
</dbReference>
<evidence type="ECO:0000259" key="4">
    <source>
        <dbReference type="Pfam" id="PF08698"/>
    </source>
</evidence>
<dbReference type="EMBL" id="JASPKZ010009355">
    <property type="protein sequence ID" value="KAJ9577547.1"/>
    <property type="molecule type" value="Genomic_DNA"/>
</dbReference>
<protein>
    <recommendedName>
        <fullName evidence="4">Fcf2 pre-rRNA processing C-terminal domain-containing protein</fullName>
    </recommendedName>
</protein>
<feature type="region of interest" description="Disordered" evidence="3">
    <location>
        <begin position="1"/>
        <end position="144"/>
    </location>
</feature>
<feature type="domain" description="Fcf2 pre-rRNA processing C-terminal" evidence="4">
    <location>
        <begin position="214"/>
        <end position="307"/>
    </location>
</feature>
<feature type="compositionally biased region" description="Basic and acidic residues" evidence="3">
    <location>
        <begin position="76"/>
        <end position="89"/>
    </location>
</feature>
<accession>A0AAD7ZCA2</accession>
<evidence type="ECO:0000256" key="3">
    <source>
        <dbReference type="SAM" id="MobiDB-lite"/>
    </source>
</evidence>
<evidence type="ECO:0000256" key="2">
    <source>
        <dbReference type="ARBA" id="ARBA00023242"/>
    </source>
</evidence>
<dbReference type="InterPro" id="IPR039883">
    <property type="entry name" value="Fcf2/DNTTIP2"/>
</dbReference>
<dbReference type="InterPro" id="IPR014810">
    <property type="entry name" value="Fcf2_C"/>
</dbReference>
<evidence type="ECO:0000313" key="6">
    <source>
        <dbReference type="Proteomes" id="UP001233999"/>
    </source>
</evidence>
<gene>
    <name evidence="5" type="ORF">L9F63_005920</name>
</gene>
<keyword evidence="6" id="KW-1185">Reference proteome</keyword>
<feature type="compositionally biased region" description="Acidic residues" evidence="3">
    <location>
        <begin position="54"/>
        <end position="64"/>
    </location>
</feature>
<dbReference type="PANTHER" id="PTHR21686">
    <property type="entry name" value="DEOXYNUCLEOTIDYLTRANSFERASE TERMINAL-INTERACTING PROTEIN 2"/>
    <property type="match status" value="1"/>
</dbReference>
<reference evidence="5" key="1">
    <citation type="journal article" date="2023" name="IScience">
        <title>Live-bearing cockroach genome reveals convergent evolutionary mechanisms linked to viviparity in insects and beyond.</title>
        <authorList>
            <person name="Fouks B."/>
            <person name="Harrison M.C."/>
            <person name="Mikhailova A.A."/>
            <person name="Marchal E."/>
            <person name="English S."/>
            <person name="Carruthers M."/>
            <person name="Jennings E.C."/>
            <person name="Chiamaka E.L."/>
            <person name="Frigard R.A."/>
            <person name="Pippel M."/>
            <person name="Attardo G.M."/>
            <person name="Benoit J.B."/>
            <person name="Bornberg-Bauer E."/>
            <person name="Tobe S.S."/>
        </authorList>
    </citation>
    <scope>NUCLEOTIDE SEQUENCE</scope>
    <source>
        <strain evidence="5">Stay&amp;Tobe</strain>
    </source>
</reference>
<sequence length="330" mass="38747">MYSTGFRKQQTQSTEADEEGNLTSDLFTEDKTGAEDEDLFKIDVEGQHSILDSDTSEDEQEEDNVSQINNLFRIDTFGKKIKDDNRDEDGLIDDDDDEEEEDIDDIDDESHNIRDFPAPKFPITINKEDSERSSSCSRTPESKKNAISWDNTYLDIQLDKIKGSELNKDARKFCNVDEIMKKSVITPGYEKMEKVPAYSEGMRALRKKRKEERERTKGSKWYDMPATEMTDEIKHDLEVIQMRSVLDPKHFYKKNELKVLPKYFQVGKVVDNAADFYHSRIPKKQRKRTIVDELLADAEFQRYNKKRYTEIIEERRKTHYKAHARAKKLK</sequence>
<proteinExistence type="predicted"/>
<reference evidence="5" key="2">
    <citation type="submission" date="2023-05" db="EMBL/GenBank/DDBJ databases">
        <authorList>
            <person name="Fouks B."/>
        </authorList>
    </citation>
    <scope>NUCLEOTIDE SEQUENCE</scope>
    <source>
        <strain evidence="5">Stay&amp;Tobe</strain>
        <tissue evidence="5">Testes</tissue>
    </source>
</reference>
<dbReference type="Pfam" id="PF08698">
    <property type="entry name" value="Fcf2"/>
    <property type="match status" value="1"/>
</dbReference>
<dbReference type="GO" id="GO:0005730">
    <property type="term" value="C:nucleolus"/>
    <property type="evidence" value="ECO:0007669"/>
    <property type="project" value="UniProtKB-SubCell"/>
</dbReference>
<comment type="caution">
    <text evidence="5">The sequence shown here is derived from an EMBL/GenBank/DDBJ whole genome shotgun (WGS) entry which is preliminary data.</text>
</comment>
<feature type="compositionally biased region" description="Polar residues" evidence="3">
    <location>
        <begin position="1"/>
        <end position="14"/>
    </location>
</feature>
<feature type="compositionally biased region" description="Acidic residues" evidence="3">
    <location>
        <begin position="90"/>
        <end position="108"/>
    </location>
</feature>
<name>A0AAD7ZCA2_DIPPU</name>
<dbReference type="GO" id="GO:0006396">
    <property type="term" value="P:RNA processing"/>
    <property type="evidence" value="ECO:0007669"/>
    <property type="project" value="TreeGrafter"/>
</dbReference>
<dbReference type="AlphaFoldDB" id="A0AAD7ZCA2"/>
<dbReference type="GO" id="GO:0003723">
    <property type="term" value="F:RNA binding"/>
    <property type="evidence" value="ECO:0007669"/>
    <property type="project" value="TreeGrafter"/>
</dbReference>
<feature type="non-terminal residue" evidence="5">
    <location>
        <position position="330"/>
    </location>
</feature>
<evidence type="ECO:0000256" key="1">
    <source>
        <dbReference type="ARBA" id="ARBA00004604"/>
    </source>
</evidence>
<dbReference type="Proteomes" id="UP001233999">
    <property type="component" value="Unassembled WGS sequence"/>
</dbReference>
<comment type="subcellular location">
    <subcellularLocation>
        <location evidence="1">Nucleus</location>
        <location evidence="1">Nucleolus</location>
    </subcellularLocation>
</comment>